<dbReference type="EMBL" id="LAZR01000975">
    <property type="protein sequence ID" value="KKN53341.1"/>
    <property type="molecule type" value="Genomic_DNA"/>
</dbReference>
<dbReference type="AlphaFoldDB" id="A0A0F9TW22"/>
<organism evidence="1">
    <name type="scientific">marine sediment metagenome</name>
    <dbReference type="NCBI Taxonomy" id="412755"/>
    <lineage>
        <taxon>unclassified sequences</taxon>
        <taxon>metagenomes</taxon>
        <taxon>ecological metagenomes</taxon>
    </lineage>
</organism>
<gene>
    <name evidence="1" type="ORF">LCGC14_0603110</name>
</gene>
<name>A0A0F9TW22_9ZZZZ</name>
<protein>
    <submittedName>
        <fullName evidence="1">Uncharacterized protein</fullName>
    </submittedName>
</protein>
<proteinExistence type="predicted"/>
<sequence>MNIYNANHKFRIPVSKEVLLTKEVLAEMLPEFRKDGIKRIIKDWIHSRIEVERTIDYFKELDKNSEYIDGVLYHKKLGFDGYFYWVELKF</sequence>
<evidence type="ECO:0000313" key="1">
    <source>
        <dbReference type="EMBL" id="KKN53341.1"/>
    </source>
</evidence>
<comment type="caution">
    <text evidence="1">The sequence shown here is derived from an EMBL/GenBank/DDBJ whole genome shotgun (WGS) entry which is preliminary data.</text>
</comment>
<accession>A0A0F9TW22</accession>
<reference evidence="1" key="1">
    <citation type="journal article" date="2015" name="Nature">
        <title>Complex archaea that bridge the gap between prokaryotes and eukaryotes.</title>
        <authorList>
            <person name="Spang A."/>
            <person name="Saw J.H."/>
            <person name="Jorgensen S.L."/>
            <person name="Zaremba-Niedzwiedzka K."/>
            <person name="Martijn J."/>
            <person name="Lind A.E."/>
            <person name="van Eijk R."/>
            <person name="Schleper C."/>
            <person name="Guy L."/>
            <person name="Ettema T.J."/>
        </authorList>
    </citation>
    <scope>NUCLEOTIDE SEQUENCE</scope>
</reference>